<dbReference type="GO" id="GO:0005829">
    <property type="term" value="C:cytosol"/>
    <property type="evidence" value="ECO:0007669"/>
    <property type="project" value="TreeGrafter"/>
</dbReference>
<evidence type="ECO:0000256" key="3">
    <source>
        <dbReference type="PROSITE-ProRule" id="PRU10112"/>
    </source>
</evidence>
<gene>
    <name evidence="4" type="ORF">CLW00_12010</name>
</gene>
<protein>
    <recommendedName>
        <fullName evidence="2">Phosphoenolpyruvate carboxylase</fullName>
    </recommendedName>
</protein>
<evidence type="ECO:0000313" key="4">
    <source>
        <dbReference type="EMBL" id="PRY84464.1"/>
    </source>
</evidence>
<dbReference type="PANTHER" id="PTHR30523:SF32">
    <property type="entry name" value="PHOSPHOENOLPYRUVATE CARBOXYLASE"/>
    <property type="match status" value="1"/>
</dbReference>
<dbReference type="SUPFAM" id="SSF51621">
    <property type="entry name" value="Phosphoenolpyruvate/pyruvate domain"/>
    <property type="match status" value="1"/>
</dbReference>
<dbReference type="Gene3D" id="1.20.1440.90">
    <property type="entry name" value="Phosphoenolpyruvate/pyruvate domain"/>
    <property type="match status" value="1"/>
</dbReference>
<feature type="active site" evidence="3">
    <location>
        <position position="556"/>
    </location>
</feature>
<evidence type="ECO:0000256" key="2">
    <source>
        <dbReference type="ARBA" id="ARBA00022419"/>
    </source>
</evidence>
<dbReference type="InterPro" id="IPR021135">
    <property type="entry name" value="PEP_COase"/>
</dbReference>
<accession>A0A2T0WD60</accession>
<evidence type="ECO:0000256" key="1">
    <source>
        <dbReference type="ARBA" id="ARBA00003670"/>
    </source>
</evidence>
<dbReference type="RefSeq" id="WP_106135540.1">
    <property type="nucleotide sequence ID" value="NZ_PVTR01000020.1"/>
</dbReference>
<dbReference type="GO" id="GO:0006099">
    <property type="term" value="P:tricarboxylic acid cycle"/>
    <property type="evidence" value="ECO:0007669"/>
    <property type="project" value="InterPro"/>
</dbReference>
<sequence length="896" mass="102438">MSTLTPNYIFEKISTDVSFLKGCFQKVLQDLGENDLAKILDKTLDKDLITEMSSDLEEKHIQVLSIYLQLMNLVEENAAVQFRRKMEDQKSMSSIRGSYSETFKRLQSLGLGESEILETIKQIHLSPVLTAHPTEAKRISIIELHRDLYLQLVKLENTSFSKKERSSIESEISGLLERWWRSGEVYLEKPTVKTERSNVMHYFTKVFPQILVKTDQQLQQSWLDAGFDPKTLLHPENFPQLQFGSWVGGDRDGHPYVSAELTAETLAEHRKAALLLIQNKILELGSKLSFSKIRNPVPEKLETEISKKAKALGDIGQNALDRNPLEPWRQYINLILVKLDFTANGSLENQYSSAKELSADLKFLRESLIEIGAEKIASKLLFQVERLVHCFGFHLVKLDIRQNSDYHDKAMEQILLKAFPNRKPFRELTEEEKLEFINEELKSNRPFAIGGERFGEEADKVLDCYRAVKAHTDQYGSDGVGAFIVSMTRSMRDLLTVYLLMREAGLDRNVFQVAPLFETIEDLENSALIMDSYLSHPAYPKAAVQEIMLGYSDSNKDGGIIASRYNIYCTEEELSKVAEKYAVKFRYFHGIGGTISRGGGKYHRFLESMPPGSLSGEMKLTVQGETIAQQFANLINGTYNMEMLLSGMLLQTAYSLYLKQPNGFPLESLKVLSDQSLQFYRKLIEHPSFIDFYGQATPIDVLELSKIGSRPSRRTGARSLADLRAIPWVFSWSQSRFNITGWYGIGQALKTMREGSPESYRKLKDNAESWPLLRYILIQVETNLMNADLSIMKAYSELVSDEVVKKEITTNLIEEYHRSLEEIQMMFSRPREIRRTSQLDNLKRRTTALQALHQLQIHELQAWRKVKETDSEKAEKMVKRLLEITTALASGLKNTG</sequence>
<evidence type="ECO:0000313" key="5">
    <source>
        <dbReference type="Proteomes" id="UP000238157"/>
    </source>
</evidence>
<comment type="function">
    <text evidence="1">Forms oxaloacetate, a four-carbon dicarboxylic acid source for the tricarboxylic acid cycle.</text>
</comment>
<dbReference type="AlphaFoldDB" id="A0A2T0WD60"/>
<keyword evidence="4" id="KW-0670">Pyruvate</keyword>
<proteinExistence type="predicted"/>
<reference evidence="4 5" key="1">
    <citation type="submission" date="2018-03" db="EMBL/GenBank/DDBJ databases">
        <title>Genomic Encyclopedia of Archaeal and Bacterial Type Strains, Phase II (KMG-II): from individual species to whole genera.</title>
        <authorList>
            <person name="Goeker M."/>
        </authorList>
    </citation>
    <scope>NUCLEOTIDE SEQUENCE [LARGE SCALE GENOMIC DNA]</scope>
    <source>
        <strain evidence="4 5">DSM 27929</strain>
    </source>
</reference>
<dbReference type="Pfam" id="PF00311">
    <property type="entry name" value="PEPcase"/>
    <property type="match status" value="1"/>
</dbReference>
<dbReference type="GO" id="GO:0015977">
    <property type="term" value="P:carbon fixation"/>
    <property type="evidence" value="ECO:0007669"/>
    <property type="project" value="InterPro"/>
</dbReference>
<organism evidence="4 5">
    <name type="scientific">Mongoliibacter ruber</name>
    <dbReference type="NCBI Taxonomy" id="1750599"/>
    <lineage>
        <taxon>Bacteria</taxon>
        <taxon>Pseudomonadati</taxon>
        <taxon>Bacteroidota</taxon>
        <taxon>Cytophagia</taxon>
        <taxon>Cytophagales</taxon>
        <taxon>Cyclobacteriaceae</taxon>
        <taxon>Mongoliibacter</taxon>
    </lineage>
</organism>
<dbReference type="PRINTS" id="PR00150">
    <property type="entry name" value="PEPCARBXLASE"/>
</dbReference>
<keyword evidence="5" id="KW-1185">Reference proteome</keyword>
<dbReference type="Proteomes" id="UP000238157">
    <property type="component" value="Unassembled WGS sequence"/>
</dbReference>
<comment type="caution">
    <text evidence="4">The sequence shown here is derived from an EMBL/GenBank/DDBJ whole genome shotgun (WGS) entry which is preliminary data.</text>
</comment>
<dbReference type="PROSITE" id="PS00393">
    <property type="entry name" value="PEPCASE_2"/>
    <property type="match status" value="1"/>
</dbReference>
<dbReference type="PANTHER" id="PTHR30523">
    <property type="entry name" value="PHOSPHOENOLPYRUVATE CARBOXYLASE"/>
    <property type="match status" value="1"/>
</dbReference>
<dbReference type="EMBL" id="PVTR01000020">
    <property type="protein sequence ID" value="PRY84464.1"/>
    <property type="molecule type" value="Genomic_DNA"/>
</dbReference>
<dbReference type="OrthoDB" id="9768133at2"/>
<dbReference type="InterPro" id="IPR015813">
    <property type="entry name" value="Pyrv/PenolPyrv_kinase-like_dom"/>
</dbReference>
<dbReference type="InterPro" id="IPR033129">
    <property type="entry name" value="PEPCASE_His_AS"/>
</dbReference>
<dbReference type="GO" id="GO:0008964">
    <property type="term" value="F:phosphoenolpyruvate carboxylase activity"/>
    <property type="evidence" value="ECO:0007669"/>
    <property type="project" value="InterPro"/>
</dbReference>
<name>A0A2T0WD60_9BACT</name>